<name>A0A2K1WZY8_POPTR</name>
<dbReference type="InParanoid" id="A0A2K1WZY8"/>
<evidence type="ECO:0000313" key="2">
    <source>
        <dbReference type="Proteomes" id="UP000006729"/>
    </source>
</evidence>
<organism evidence="1 2">
    <name type="scientific">Populus trichocarpa</name>
    <name type="common">Western balsam poplar</name>
    <name type="synonym">Populus balsamifera subsp. trichocarpa</name>
    <dbReference type="NCBI Taxonomy" id="3694"/>
    <lineage>
        <taxon>Eukaryota</taxon>
        <taxon>Viridiplantae</taxon>
        <taxon>Streptophyta</taxon>
        <taxon>Embryophyta</taxon>
        <taxon>Tracheophyta</taxon>
        <taxon>Spermatophyta</taxon>
        <taxon>Magnoliopsida</taxon>
        <taxon>eudicotyledons</taxon>
        <taxon>Gunneridae</taxon>
        <taxon>Pentapetalae</taxon>
        <taxon>rosids</taxon>
        <taxon>fabids</taxon>
        <taxon>Malpighiales</taxon>
        <taxon>Salicaceae</taxon>
        <taxon>Saliceae</taxon>
        <taxon>Populus</taxon>
    </lineage>
</organism>
<protein>
    <submittedName>
        <fullName evidence="1">Uncharacterized protein</fullName>
    </submittedName>
</protein>
<reference evidence="1 2" key="1">
    <citation type="journal article" date="2006" name="Science">
        <title>The genome of black cottonwood, Populus trichocarpa (Torr. &amp; Gray).</title>
        <authorList>
            <person name="Tuskan G.A."/>
            <person name="Difazio S."/>
            <person name="Jansson S."/>
            <person name="Bohlmann J."/>
            <person name="Grigoriev I."/>
            <person name="Hellsten U."/>
            <person name="Putnam N."/>
            <person name="Ralph S."/>
            <person name="Rombauts S."/>
            <person name="Salamov A."/>
            <person name="Schein J."/>
            <person name="Sterck L."/>
            <person name="Aerts A."/>
            <person name="Bhalerao R.R."/>
            <person name="Bhalerao R.P."/>
            <person name="Blaudez D."/>
            <person name="Boerjan W."/>
            <person name="Brun A."/>
            <person name="Brunner A."/>
            <person name="Busov V."/>
            <person name="Campbell M."/>
            <person name="Carlson J."/>
            <person name="Chalot M."/>
            <person name="Chapman J."/>
            <person name="Chen G.L."/>
            <person name="Cooper D."/>
            <person name="Coutinho P.M."/>
            <person name="Couturier J."/>
            <person name="Covert S."/>
            <person name="Cronk Q."/>
            <person name="Cunningham R."/>
            <person name="Davis J."/>
            <person name="Degroeve S."/>
            <person name="Dejardin A."/>
            <person name="Depamphilis C."/>
            <person name="Detter J."/>
            <person name="Dirks B."/>
            <person name="Dubchak I."/>
            <person name="Duplessis S."/>
            <person name="Ehlting J."/>
            <person name="Ellis B."/>
            <person name="Gendler K."/>
            <person name="Goodstein D."/>
            <person name="Gribskov M."/>
            <person name="Grimwood J."/>
            <person name="Groover A."/>
            <person name="Gunter L."/>
            <person name="Hamberger B."/>
            <person name="Heinze B."/>
            <person name="Helariutta Y."/>
            <person name="Henrissat B."/>
            <person name="Holligan D."/>
            <person name="Holt R."/>
            <person name="Huang W."/>
            <person name="Islam-Faridi N."/>
            <person name="Jones S."/>
            <person name="Jones-Rhoades M."/>
            <person name="Jorgensen R."/>
            <person name="Joshi C."/>
            <person name="Kangasjarvi J."/>
            <person name="Karlsson J."/>
            <person name="Kelleher C."/>
            <person name="Kirkpatrick R."/>
            <person name="Kirst M."/>
            <person name="Kohler A."/>
            <person name="Kalluri U."/>
            <person name="Larimer F."/>
            <person name="Leebens-Mack J."/>
            <person name="Leple J.C."/>
            <person name="Locascio P."/>
            <person name="Lou Y."/>
            <person name="Lucas S."/>
            <person name="Martin F."/>
            <person name="Montanini B."/>
            <person name="Napoli C."/>
            <person name="Nelson D.R."/>
            <person name="Nelson C."/>
            <person name="Nieminen K."/>
            <person name="Nilsson O."/>
            <person name="Pereda V."/>
            <person name="Peter G."/>
            <person name="Philippe R."/>
            <person name="Pilate G."/>
            <person name="Poliakov A."/>
            <person name="Razumovskaya J."/>
            <person name="Richardson P."/>
            <person name="Rinaldi C."/>
            <person name="Ritland K."/>
            <person name="Rouze P."/>
            <person name="Ryaboy D."/>
            <person name="Schmutz J."/>
            <person name="Schrader J."/>
            <person name="Segerman B."/>
            <person name="Shin H."/>
            <person name="Siddiqui A."/>
            <person name="Sterky F."/>
            <person name="Terry A."/>
            <person name="Tsai C.J."/>
            <person name="Uberbacher E."/>
            <person name="Unneberg P."/>
            <person name="Vahala J."/>
            <person name="Wall K."/>
            <person name="Wessler S."/>
            <person name="Yang G."/>
            <person name="Yin T."/>
            <person name="Douglas C."/>
            <person name="Marra M."/>
            <person name="Sandberg G."/>
            <person name="Van de Peer Y."/>
            <person name="Rokhsar D."/>
        </authorList>
    </citation>
    <scope>NUCLEOTIDE SEQUENCE [LARGE SCALE GENOMIC DNA]</scope>
    <source>
        <strain evidence="2">cv. Nisqually</strain>
    </source>
</reference>
<dbReference type="AlphaFoldDB" id="A0A2K1WZY8"/>
<sequence length="80" mass="9388">MSKCPELFNLCKLICSKISIQPFITAFLMQWSMNLQIILISIQQLYNLEQQGKITQVKPEDLQKIVQEMVMVMQSERQII</sequence>
<gene>
    <name evidence="1" type="ORF">POPTR_018G125700</name>
</gene>
<dbReference type="Proteomes" id="UP000006729">
    <property type="component" value="Chromosome 18"/>
</dbReference>
<accession>A0A2K1WZY8</accession>
<evidence type="ECO:0000313" key="1">
    <source>
        <dbReference type="EMBL" id="PNS94093.1"/>
    </source>
</evidence>
<dbReference type="EMBL" id="CM009307">
    <property type="protein sequence ID" value="PNS94093.1"/>
    <property type="molecule type" value="Genomic_DNA"/>
</dbReference>
<keyword evidence="2" id="KW-1185">Reference proteome</keyword>
<proteinExistence type="predicted"/>